<sequence>YRNDGSSPIHQSHFNRADKAKILSARFKPVDGRARTHHVYEDGTGTSEKGDVREYSTTST</sequence>
<protein>
    <submittedName>
        <fullName evidence="2">Uncharacterized protein</fullName>
    </submittedName>
</protein>
<proteinExistence type="predicted"/>
<evidence type="ECO:0000313" key="2">
    <source>
        <dbReference type="EMBL" id="RAH53366.1"/>
    </source>
</evidence>
<dbReference type="EMBL" id="KZ825077">
    <property type="protein sequence ID" value="RAH53366.1"/>
    <property type="molecule type" value="Genomic_DNA"/>
</dbReference>
<dbReference type="AlphaFoldDB" id="A0A8G1QS94"/>
<dbReference type="Proteomes" id="UP000249526">
    <property type="component" value="Unassembled WGS sequence"/>
</dbReference>
<feature type="non-terminal residue" evidence="2">
    <location>
        <position position="1"/>
    </location>
</feature>
<accession>A0A8G1QS94</accession>
<organism evidence="2 3">
    <name type="scientific">Aspergillus piperis CBS 112811</name>
    <dbReference type="NCBI Taxonomy" id="1448313"/>
    <lineage>
        <taxon>Eukaryota</taxon>
        <taxon>Fungi</taxon>
        <taxon>Dikarya</taxon>
        <taxon>Ascomycota</taxon>
        <taxon>Pezizomycotina</taxon>
        <taxon>Eurotiomycetes</taxon>
        <taxon>Eurotiomycetidae</taxon>
        <taxon>Eurotiales</taxon>
        <taxon>Aspergillaceae</taxon>
        <taxon>Aspergillus</taxon>
        <taxon>Aspergillus subgen. Circumdati</taxon>
    </lineage>
</organism>
<evidence type="ECO:0000256" key="1">
    <source>
        <dbReference type="SAM" id="MobiDB-lite"/>
    </source>
</evidence>
<feature type="region of interest" description="Disordered" evidence="1">
    <location>
        <begin position="34"/>
        <end position="60"/>
    </location>
</feature>
<keyword evidence="3" id="KW-1185">Reference proteome</keyword>
<name>A0A8G1QS94_9EURO</name>
<gene>
    <name evidence="2" type="ORF">BO85DRAFT_381766</name>
</gene>
<dbReference type="GeneID" id="37159838"/>
<evidence type="ECO:0000313" key="3">
    <source>
        <dbReference type="Proteomes" id="UP000249526"/>
    </source>
</evidence>
<reference evidence="2 3" key="1">
    <citation type="submission" date="2018-02" db="EMBL/GenBank/DDBJ databases">
        <title>The genomes of Aspergillus section Nigri reveals drivers in fungal speciation.</title>
        <authorList>
            <consortium name="DOE Joint Genome Institute"/>
            <person name="Vesth T.C."/>
            <person name="Nybo J."/>
            <person name="Theobald S."/>
            <person name="Brandl J."/>
            <person name="Frisvad J.C."/>
            <person name="Nielsen K.F."/>
            <person name="Lyhne E.K."/>
            <person name="Kogle M.E."/>
            <person name="Kuo A."/>
            <person name="Riley R."/>
            <person name="Clum A."/>
            <person name="Nolan M."/>
            <person name="Lipzen A."/>
            <person name="Salamov A."/>
            <person name="Henrissat B."/>
            <person name="Wiebenga A."/>
            <person name="De vries R.P."/>
            <person name="Grigoriev I.V."/>
            <person name="Mortensen U.H."/>
            <person name="Andersen M.R."/>
            <person name="Baker S.E."/>
        </authorList>
    </citation>
    <scope>NUCLEOTIDE SEQUENCE [LARGE SCALE GENOMIC DNA]</scope>
    <source>
        <strain evidence="2 3">CBS 112811</strain>
    </source>
</reference>
<dbReference type="RefSeq" id="XP_025511288.1">
    <property type="nucleotide sequence ID" value="XM_025656436.1"/>
</dbReference>